<dbReference type="NCBIfam" id="TIGR00099">
    <property type="entry name" value="Cof-subfamily"/>
    <property type="match status" value="1"/>
</dbReference>
<dbReference type="SFLD" id="SFLDS00003">
    <property type="entry name" value="Haloacid_Dehalogenase"/>
    <property type="match status" value="1"/>
</dbReference>
<dbReference type="InterPro" id="IPR006379">
    <property type="entry name" value="HAD-SF_hydro_IIB"/>
</dbReference>
<dbReference type="AlphaFoldDB" id="A0A1M4SN75"/>
<dbReference type="InterPro" id="IPR023214">
    <property type="entry name" value="HAD_sf"/>
</dbReference>
<reference evidence="2" key="1">
    <citation type="submission" date="2016-11" db="EMBL/GenBank/DDBJ databases">
        <authorList>
            <person name="Varghese N."/>
            <person name="Submissions S."/>
        </authorList>
    </citation>
    <scope>NUCLEOTIDE SEQUENCE [LARGE SCALE GENOMIC DNA]</scope>
    <source>
        <strain evidence="2">DSM 18761</strain>
    </source>
</reference>
<dbReference type="PANTHER" id="PTHR10000">
    <property type="entry name" value="PHOSPHOSERINE PHOSPHATASE"/>
    <property type="match status" value="1"/>
</dbReference>
<evidence type="ECO:0000313" key="1">
    <source>
        <dbReference type="EMBL" id="SHE33636.1"/>
    </source>
</evidence>
<evidence type="ECO:0008006" key="3">
    <source>
        <dbReference type="Google" id="ProtNLM"/>
    </source>
</evidence>
<gene>
    <name evidence="1" type="ORF">SAMN02745195_00206</name>
</gene>
<keyword evidence="2" id="KW-1185">Reference proteome</keyword>
<proteinExistence type="predicted"/>
<dbReference type="GO" id="GO:0005829">
    <property type="term" value="C:cytosol"/>
    <property type="evidence" value="ECO:0007669"/>
    <property type="project" value="TreeGrafter"/>
</dbReference>
<dbReference type="GO" id="GO:0016791">
    <property type="term" value="F:phosphatase activity"/>
    <property type="evidence" value="ECO:0007669"/>
    <property type="project" value="UniProtKB-ARBA"/>
</dbReference>
<dbReference type="PANTHER" id="PTHR10000:SF55">
    <property type="entry name" value="5-AMINO-6-(5-PHOSPHO-D-RIBITYLAMINO)URACIL PHOSPHATASE YCSE"/>
    <property type="match status" value="1"/>
</dbReference>
<dbReference type="InterPro" id="IPR036412">
    <property type="entry name" value="HAD-like_sf"/>
</dbReference>
<accession>A0A1M4SN75</accession>
<protein>
    <recommendedName>
        <fullName evidence="3">Cof subfamily of IIB subfamily of haloacid dehalogenase superfamily/HAD-superfamily hydrolase, subfamily IIB</fullName>
    </recommendedName>
</protein>
<dbReference type="NCBIfam" id="TIGR01484">
    <property type="entry name" value="HAD-SF-IIB"/>
    <property type="match status" value="1"/>
</dbReference>
<dbReference type="Proteomes" id="UP000184127">
    <property type="component" value="Unassembled WGS sequence"/>
</dbReference>
<dbReference type="RefSeq" id="WP_072966685.1">
    <property type="nucleotide sequence ID" value="NZ_FQUR01000006.1"/>
</dbReference>
<dbReference type="InterPro" id="IPR000150">
    <property type="entry name" value="Cof"/>
</dbReference>
<sequence length="266" mass="30966">MFIKMVAMDMDGTLLNDDLKVSDTDKETIYNCLKKGIYIVFLTARSYISANSYAQEMRINIPMVCYNGALIRDSYFGYLYYKNTISLDLARWILNEALKENVYAKVYIEDKFYIKNFNKEAENYSQIFKTKYEICDIEKIDEEPYMIVLKDDELKLKYFTKKIINKSKYKNMFSYTSSKTGNLEITNKNTNKGRALEILSEYLNIKKENILAIGNSLNDISMLNFAGIGVAMKNSDIELKNNWHDISQYSNNESGVSHIIKDFLNL</sequence>
<dbReference type="EMBL" id="FQUR01000006">
    <property type="protein sequence ID" value="SHE33636.1"/>
    <property type="molecule type" value="Genomic_DNA"/>
</dbReference>
<organism evidence="1 2">
    <name type="scientific">Thermoanaerobacter uzonensis DSM 18761</name>
    <dbReference type="NCBI Taxonomy" id="1123369"/>
    <lineage>
        <taxon>Bacteria</taxon>
        <taxon>Bacillati</taxon>
        <taxon>Bacillota</taxon>
        <taxon>Clostridia</taxon>
        <taxon>Thermoanaerobacterales</taxon>
        <taxon>Thermoanaerobacteraceae</taxon>
        <taxon>Thermoanaerobacter</taxon>
    </lineage>
</organism>
<dbReference type="GO" id="GO:0000287">
    <property type="term" value="F:magnesium ion binding"/>
    <property type="evidence" value="ECO:0007669"/>
    <property type="project" value="TreeGrafter"/>
</dbReference>
<evidence type="ECO:0000313" key="2">
    <source>
        <dbReference type="Proteomes" id="UP000184127"/>
    </source>
</evidence>
<name>A0A1M4SN75_9THEO</name>
<dbReference type="Gene3D" id="3.30.1240.10">
    <property type="match status" value="1"/>
</dbReference>
<dbReference type="Gene3D" id="3.40.50.1000">
    <property type="entry name" value="HAD superfamily/HAD-like"/>
    <property type="match status" value="1"/>
</dbReference>
<dbReference type="Pfam" id="PF08282">
    <property type="entry name" value="Hydrolase_3"/>
    <property type="match status" value="1"/>
</dbReference>
<dbReference type="CDD" id="cd07516">
    <property type="entry name" value="HAD_Pase"/>
    <property type="match status" value="1"/>
</dbReference>
<dbReference type="SUPFAM" id="SSF56784">
    <property type="entry name" value="HAD-like"/>
    <property type="match status" value="1"/>
</dbReference>
<dbReference type="SFLD" id="SFLDG01140">
    <property type="entry name" value="C2.B:_Phosphomannomutase_and_P"/>
    <property type="match status" value="1"/>
</dbReference>